<dbReference type="PANTHER" id="PTHR34216:SF3">
    <property type="entry name" value="POLY-BETA-1,6-N-ACETYL-D-GLUCOSAMINE N-DEACETYLASE"/>
    <property type="match status" value="1"/>
</dbReference>
<dbReference type="SUPFAM" id="SSF88713">
    <property type="entry name" value="Glycoside hydrolase/deacetylase"/>
    <property type="match status" value="1"/>
</dbReference>
<dbReference type="InterPro" id="IPR002509">
    <property type="entry name" value="NODB_dom"/>
</dbReference>
<evidence type="ECO:0000256" key="2">
    <source>
        <dbReference type="ARBA" id="ARBA00022729"/>
    </source>
</evidence>
<gene>
    <name evidence="4" type="ORF">AWH49_11000</name>
</gene>
<dbReference type="Gene3D" id="3.20.20.370">
    <property type="entry name" value="Glycoside hydrolase/deacetylase"/>
    <property type="match status" value="1"/>
</dbReference>
<name>A0A177L8P1_9BACI</name>
<dbReference type="GO" id="GO:0005975">
    <property type="term" value="P:carbohydrate metabolic process"/>
    <property type="evidence" value="ECO:0007669"/>
    <property type="project" value="InterPro"/>
</dbReference>
<keyword evidence="2" id="KW-0732">Signal</keyword>
<evidence type="ECO:0000313" key="4">
    <source>
        <dbReference type="EMBL" id="OAH61943.1"/>
    </source>
</evidence>
<protein>
    <recommendedName>
        <fullName evidence="3">NodB homology domain-containing protein</fullName>
    </recommendedName>
</protein>
<evidence type="ECO:0000259" key="3">
    <source>
        <dbReference type="Pfam" id="PF01522"/>
    </source>
</evidence>
<dbReference type="Pfam" id="PF01522">
    <property type="entry name" value="Polysacc_deac_1"/>
    <property type="match status" value="1"/>
</dbReference>
<dbReference type="EMBL" id="LQWY01000014">
    <property type="protein sequence ID" value="OAH61943.1"/>
    <property type="molecule type" value="Genomic_DNA"/>
</dbReference>
<dbReference type="GO" id="GO:0005576">
    <property type="term" value="C:extracellular region"/>
    <property type="evidence" value="ECO:0007669"/>
    <property type="project" value="UniProtKB-SubCell"/>
</dbReference>
<dbReference type="CDD" id="cd10970">
    <property type="entry name" value="CE4_DAC_u1_6s"/>
    <property type="match status" value="1"/>
</dbReference>
<proteinExistence type="predicted"/>
<reference evidence="4 5" key="1">
    <citation type="submission" date="2016-01" db="EMBL/GenBank/DDBJ databases">
        <title>Investigation of taxonomic status of Bacillus aminovorans.</title>
        <authorList>
            <person name="Verma A."/>
            <person name="Pal Y."/>
            <person name="Krishnamurthi S."/>
        </authorList>
    </citation>
    <scope>NUCLEOTIDE SEQUENCE [LARGE SCALE GENOMIC DNA]</scope>
    <source>
        <strain evidence="4 5">DSM 1314</strain>
    </source>
</reference>
<dbReference type="InterPro" id="IPR051398">
    <property type="entry name" value="Polysacch_Deacetylase"/>
</dbReference>
<comment type="subcellular location">
    <subcellularLocation>
        <location evidence="1">Secreted</location>
    </subcellularLocation>
</comment>
<organism evidence="4 5">
    <name type="scientific">Domibacillus aminovorans</name>
    <dbReference type="NCBI Taxonomy" id="29332"/>
    <lineage>
        <taxon>Bacteria</taxon>
        <taxon>Bacillati</taxon>
        <taxon>Bacillota</taxon>
        <taxon>Bacilli</taxon>
        <taxon>Bacillales</taxon>
        <taxon>Bacillaceae</taxon>
        <taxon>Domibacillus</taxon>
    </lineage>
</organism>
<dbReference type="AlphaFoldDB" id="A0A177L8P1"/>
<dbReference type="GO" id="GO:0016810">
    <property type="term" value="F:hydrolase activity, acting on carbon-nitrogen (but not peptide) bonds"/>
    <property type="evidence" value="ECO:0007669"/>
    <property type="project" value="InterPro"/>
</dbReference>
<evidence type="ECO:0000256" key="1">
    <source>
        <dbReference type="ARBA" id="ARBA00004613"/>
    </source>
</evidence>
<evidence type="ECO:0000313" key="5">
    <source>
        <dbReference type="Proteomes" id="UP000076935"/>
    </source>
</evidence>
<keyword evidence="5" id="KW-1185">Reference proteome</keyword>
<dbReference type="PANTHER" id="PTHR34216">
    <property type="match status" value="1"/>
</dbReference>
<dbReference type="InterPro" id="IPR011330">
    <property type="entry name" value="Glyco_hydro/deAcase_b/a-brl"/>
</dbReference>
<sequence length="605" mass="67010">MAGIPLSSGFDLNSGIPLDSRTVFNTLTERDALPSGRRYVGLSCYVTEENRSYRLVDGITNNDWQDISKLEDPDFSAGSYELPGEDVNLYRIKSKGITHTVVEIASPDPNVNGGNEATIALMREVDGESGGPEFVDIYNNGYEDSRQAGIRIQSRGTGQLRPFVIDFFNGVTRTETFRTLPNGESHFKGELFLNGEPLTPGGQGGVGVPFDPVNTEGVVLLTGSDFGGWVKRYGDRMEADTVNRKHARQGVKILMAAGDANMTAIRNNYLAPIDLSRTATIRVNLFVVNAHNIVDLELYFAETADYTNFISYRIGEGKLSEGWNELIIDTASYIVEGVADLTTAKTSMQIRGIPAETGGCELTFDSIVGYKKGKAKAIFTFDDGWLSQYTKAFPLLQARGFRGNIGVVPTWIDEIVDPAYEKVMSYNQLAHLYEYGWDLFNHTYSHPNLNNGTVAVAVSQVEQCRDWLNNEGWTRASEILAYPYGGHINIAANPDFRNVLRYARSLVEGIDSNVIPDKMRGKTRNLIDGVTPASVITDIDTTIEAGGTIVFTNHLIADTPPADPYGMYYSTANFTQILDYLYTNRDEIEVITLSEWVRYMESVQM</sequence>
<feature type="domain" description="NodB homology" evidence="3">
    <location>
        <begin position="372"/>
        <end position="487"/>
    </location>
</feature>
<accession>A0A177L8P1</accession>
<comment type="caution">
    <text evidence="4">The sequence shown here is derived from an EMBL/GenBank/DDBJ whole genome shotgun (WGS) entry which is preliminary data.</text>
</comment>
<dbReference type="Proteomes" id="UP000076935">
    <property type="component" value="Unassembled WGS sequence"/>
</dbReference>